<organism evidence="2 3">
    <name type="scientific">Enterococcus gallinarum</name>
    <dbReference type="NCBI Taxonomy" id="1353"/>
    <lineage>
        <taxon>Bacteria</taxon>
        <taxon>Bacillati</taxon>
        <taxon>Bacillota</taxon>
        <taxon>Bacilli</taxon>
        <taxon>Lactobacillales</taxon>
        <taxon>Enterococcaceae</taxon>
        <taxon>Enterococcus</taxon>
    </lineage>
</organism>
<evidence type="ECO:0000313" key="3">
    <source>
        <dbReference type="Proteomes" id="UP000254807"/>
    </source>
</evidence>
<keyword evidence="1" id="KW-0732">Signal</keyword>
<evidence type="ECO:0000313" key="2">
    <source>
        <dbReference type="EMBL" id="STD81604.1"/>
    </source>
</evidence>
<dbReference type="OrthoDB" id="2339948at2"/>
<evidence type="ECO:0000256" key="1">
    <source>
        <dbReference type="SAM" id="SignalP"/>
    </source>
</evidence>
<protein>
    <recommendedName>
        <fullName evidence="4">Streptococcin A-M57</fullName>
    </recommendedName>
</protein>
<keyword evidence="3" id="KW-1185">Reference proteome</keyword>
<dbReference type="AlphaFoldDB" id="A0A376GXH7"/>
<gene>
    <name evidence="2" type="ORF">NCTC12360_00017</name>
</gene>
<evidence type="ECO:0008006" key="4">
    <source>
        <dbReference type="Google" id="ProtNLM"/>
    </source>
</evidence>
<feature type="signal peptide" evidence="1">
    <location>
        <begin position="1"/>
        <end position="24"/>
    </location>
</feature>
<feature type="chain" id="PRO_5038698616" description="Streptococcin A-M57" evidence="1">
    <location>
        <begin position="25"/>
        <end position="191"/>
    </location>
</feature>
<dbReference type="Proteomes" id="UP000254807">
    <property type="component" value="Unassembled WGS sequence"/>
</dbReference>
<dbReference type="EMBL" id="UFYW01000001">
    <property type="protein sequence ID" value="STD81604.1"/>
    <property type="molecule type" value="Genomic_DNA"/>
</dbReference>
<accession>A0A376GXH7</accession>
<proteinExistence type="predicted"/>
<name>A0A376GXH7_ENTGA</name>
<sequence length="191" mass="21109">MSRFFKFFSLLGVMLMGLSTLVGAGTSVYAAEKVNEVPDIEIQRQQAVESLKFYLEEAGYVDTETHQYIVTDLEAIQKKAELDGSEGIAGKFILENFVQPTGKRQKRDLQKYAACVVMNSLPFGGVVWDILNRENLMQTLINALQGKNYDYAVKILLDVAKRSLTPAQFAKFNAATIAAGIAINAISCWGN</sequence>
<reference evidence="2 3" key="1">
    <citation type="submission" date="2018-06" db="EMBL/GenBank/DDBJ databases">
        <authorList>
            <consortium name="Pathogen Informatics"/>
            <person name="Doyle S."/>
        </authorList>
    </citation>
    <scope>NUCLEOTIDE SEQUENCE [LARGE SCALE GENOMIC DNA]</scope>
    <source>
        <strain evidence="2 3">NCTC12360</strain>
    </source>
</reference>
<dbReference type="RefSeq" id="WP_082709532.1">
    <property type="nucleotide sequence ID" value="NZ_JBHULA010000019.1"/>
</dbReference>